<dbReference type="InterPro" id="IPR050266">
    <property type="entry name" value="AB_hydrolase_sf"/>
</dbReference>
<keyword evidence="1 3" id="KW-0378">Hydrolase</keyword>
<dbReference type="InterPro" id="IPR000639">
    <property type="entry name" value="Epox_hydrolase-like"/>
</dbReference>
<evidence type="ECO:0000313" key="3">
    <source>
        <dbReference type="EMBL" id="MBD7970706.1"/>
    </source>
</evidence>
<dbReference type="PRINTS" id="PR00111">
    <property type="entry name" value="ABHYDROLASE"/>
</dbReference>
<dbReference type="RefSeq" id="WP_191804039.1">
    <property type="nucleotide sequence ID" value="NZ_JACSQL010000014.1"/>
</dbReference>
<proteinExistence type="predicted"/>
<organism evidence="3 4">
    <name type="scientific">Paenibacillus gallinarum</name>
    <dbReference type="NCBI Taxonomy" id="2762232"/>
    <lineage>
        <taxon>Bacteria</taxon>
        <taxon>Bacillati</taxon>
        <taxon>Bacillota</taxon>
        <taxon>Bacilli</taxon>
        <taxon>Bacillales</taxon>
        <taxon>Paenibacillaceae</taxon>
        <taxon>Paenibacillus</taxon>
    </lineage>
</organism>
<accession>A0ABR8T4L9</accession>
<dbReference type="Proteomes" id="UP000608071">
    <property type="component" value="Unassembled WGS sequence"/>
</dbReference>
<dbReference type="Pfam" id="PF00561">
    <property type="entry name" value="Abhydrolase_1"/>
    <property type="match status" value="1"/>
</dbReference>
<evidence type="ECO:0000313" key="4">
    <source>
        <dbReference type="Proteomes" id="UP000608071"/>
    </source>
</evidence>
<name>A0ABR8T4L9_9BACL</name>
<feature type="domain" description="AB hydrolase-1" evidence="2">
    <location>
        <begin position="21"/>
        <end position="245"/>
    </location>
</feature>
<dbReference type="PRINTS" id="PR00412">
    <property type="entry name" value="EPOXHYDRLASE"/>
</dbReference>
<protein>
    <submittedName>
        <fullName evidence="3">Alpha/beta fold hydrolase</fullName>
    </submittedName>
</protein>
<dbReference type="InterPro" id="IPR000073">
    <property type="entry name" value="AB_hydrolase_1"/>
</dbReference>
<dbReference type="GO" id="GO:0016787">
    <property type="term" value="F:hydrolase activity"/>
    <property type="evidence" value="ECO:0007669"/>
    <property type="project" value="UniProtKB-KW"/>
</dbReference>
<dbReference type="PANTHER" id="PTHR43798:SF31">
    <property type="entry name" value="AB HYDROLASE SUPERFAMILY PROTEIN YCLE"/>
    <property type="match status" value="1"/>
</dbReference>
<comment type="caution">
    <text evidence="3">The sequence shown here is derived from an EMBL/GenBank/DDBJ whole genome shotgun (WGS) entry which is preliminary data.</text>
</comment>
<keyword evidence="4" id="KW-1185">Reference proteome</keyword>
<dbReference type="SUPFAM" id="SSF53474">
    <property type="entry name" value="alpha/beta-Hydrolases"/>
    <property type="match status" value="1"/>
</dbReference>
<dbReference type="PANTHER" id="PTHR43798">
    <property type="entry name" value="MONOACYLGLYCEROL LIPASE"/>
    <property type="match status" value="1"/>
</dbReference>
<gene>
    <name evidence="3" type="ORF">H9647_21815</name>
</gene>
<dbReference type="EMBL" id="JACSQL010000014">
    <property type="protein sequence ID" value="MBD7970706.1"/>
    <property type="molecule type" value="Genomic_DNA"/>
</dbReference>
<sequence length="263" mass="28713">MEKIELGNQNIAYKDQGAGEAILLLHGFCGSSAYFDELFPELTANYRCIVPDLRGHGQSDAPNSSYSIDQMADDVIGMLNALEVAKVSVFGHSLGGYITLSIAERYPERIKAFGLVHSTAYPDSEEAKEKRLTAVSTIQTQGIQNFVDSLVPSLFAEENRERMSTVIDKIQEIGYRTSPLGASSTAIAMRERPDRRHVLEESNVPLLLIAGESDGVVPPDRTFTADGAGVTQALIRGAGHMSMVEAPEELARVILEFMNKHVN</sequence>
<evidence type="ECO:0000259" key="2">
    <source>
        <dbReference type="Pfam" id="PF00561"/>
    </source>
</evidence>
<dbReference type="Gene3D" id="3.40.50.1820">
    <property type="entry name" value="alpha/beta hydrolase"/>
    <property type="match status" value="1"/>
</dbReference>
<reference evidence="3 4" key="1">
    <citation type="submission" date="2020-08" db="EMBL/GenBank/DDBJ databases">
        <title>A Genomic Blueprint of the Chicken Gut Microbiome.</title>
        <authorList>
            <person name="Gilroy R."/>
            <person name="Ravi A."/>
            <person name="Getino M."/>
            <person name="Pursley I."/>
            <person name="Horton D.L."/>
            <person name="Alikhan N.-F."/>
            <person name="Baker D."/>
            <person name="Gharbi K."/>
            <person name="Hall N."/>
            <person name="Watson M."/>
            <person name="Adriaenssens E.M."/>
            <person name="Foster-Nyarko E."/>
            <person name="Jarju S."/>
            <person name="Secka A."/>
            <person name="Antonio M."/>
            <person name="Oren A."/>
            <person name="Chaudhuri R."/>
            <person name="La Ragione R.M."/>
            <person name="Hildebrand F."/>
            <person name="Pallen M.J."/>
        </authorList>
    </citation>
    <scope>NUCLEOTIDE SEQUENCE [LARGE SCALE GENOMIC DNA]</scope>
    <source>
        <strain evidence="3 4">Sa2BVA9</strain>
    </source>
</reference>
<dbReference type="InterPro" id="IPR029058">
    <property type="entry name" value="AB_hydrolase_fold"/>
</dbReference>
<evidence type="ECO:0000256" key="1">
    <source>
        <dbReference type="ARBA" id="ARBA00022801"/>
    </source>
</evidence>